<feature type="region of interest" description="Disordered" evidence="1">
    <location>
        <begin position="399"/>
        <end position="420"/>
    </location>
</feature>
<dbReference type="InterPro" id="IPR050623">
    <property type="entry name" value="Glucan_succinyl_AcylTrfase"/>
</dbReference>
<dbReference type="EMBL" id="JAINZW010000001">
    <property type="protein sequence ID" value="MBZ4038302.1"/>
    <property type="molecule type" value="Genomic_DNA"/>
</dbReference>
<dbReference type="InterPro" id="IPR002656">
    <property type="entry name" value="Acyl_transf_3_dom"/>
</dbReference>
<reference evidence="4 5" key="1">
    <citation type="submission" date="2021-09" db="EMBL/GenBank/DDBJ databases">
        <title>Lysobacter sp. 13A isolated from the river sediment.</title>
        <authorList>
            <person name="Liu H."/>
            <person name="Li S."/>
            <person name="Mao S."/>
        </authorList>
    </citation>
    <scope>NUCLEOTIDE SEQUENCE [LARGE SCALE GENOMIC DNA]</scope>
    <source>
        <strain evidence="4 5">13A</strain>
    </source>
</reference>
<accession>A0ABS7T368</accession>
<keyword evidence="5" id="KW-1185">Reference proteome</keyword>
<keyword evidence="2" id="KW-0812">Transmembrane</keyword>
<keyword evidence="2" id="KW-0472">Membrane</keyword>
<evidence type="ECO:0000313" key="5">
    <source>
        <dbReference type="Proteomes" id="UP001430954"/>
    </source>
</evidence>
<feature type="transmembrane region" description="Helical" evidence="2">
    <location>
        <begin position="358"/>
        <end position="376"/>
    </location>
</feature>
<evidence type="ECO:0000259" key="3">
    <source>
        <dbReference type="Pfam" id="PF01757"/>
    </source>
</evidence>
<feature type="domain" description="Acyltransferase 3" evidence="3">
    <location>
        <begin position="18"/>
        <end position="372"/>
    </location>
</feature>
<dbReference type="RefSeq" id="WP_223674497.1">
    <property type="nucleotide sequence ID" value="NZ_JAINZW010000001.1"/>
</dbReference>
<feature type="transmembrane region" description="Helical" evidence="2">
    <location>
        <begin position="299"/>
        <end position="315"/>
    </location>
</feature>
<comment type="caution">
    <text evidence="4">The sequence shown here is derived from an EMBL/GenBank/DDBJ whole genome shotgun (WGS) entry which is preliminary data.</text>
</comment>
<keyword evidence="4" id="KW-0808">Transferase</keyword>
<feature type="transmembrane region" description="Helical" evidence="2">
    <location>
        <begin position="327"/>
        <end position="346"/>
    </location>
</feature>
<feature type="transmembrane region" description="Helical" evidence="2">
    <location>
        <begin position="25"/>
        <end position="47"/>
    </location>
</feature>
<dbReference type="GO" id="GO:0016746">
    <property type="term" value="F:acyltransferase activity"/>
    <property type="evidence" value="ECO:0007669"/>
    <property type="project" value="UniProtKB-KW"/>
</dbReference>
<feature type="transmembrane region" description="Helical" evidence="2">
    <location>
        <begin position="260"/>
        <end position="279"/>
    </location>
</feature>
<feature type="transmembrane region" description="Helical" evidence="2">
    <location>
        <begin position="160"/>
        <end position="180"/>
    </location>
</feature>
<feature type="transmembrane region" description="Helical" evidence="2">
    <location>
        <begin position="67"/>
        <end position="84"/>
    </location>
</feature>
<feature type="transmembrane region" description="Helical" evidence="2">
    <location>
        <begin position="100"/>
        <end position="118"/>
    </location>
</feature>
<keyword evidence="4" id="KW-0012">Acyltransferase</keyword>
<dbReference type="Proteomes" id="UP001430954">
    <property type="component" value="Unassembled WGS sequence"/>
</dbReference>
<evidence type="ECO:0000313" key="4">
    <source>
        <dbReference type="EMBL" id="MBZ4038302.1"/>
    </source>
</evidence>
<proteinExistence type="predicted"/>
<name>A0ABS7T368_9GAMM</name>
<protein>
    <submittedName>
        <fullName evidence="4">Acyltransferase family protein</fullName>
    </submittedName>
</protein>
<dbReference type="Pfam" id="PF01757">
    <property type="entry name" value="Acyl_transf_3"/>
    <property type="match status" value="1"/>
</dbReference>
<feature type="transmembrane region" description="Helical" evidence="2">
    <location>
        <begin position="231"/>
        <end position="253"/>
    </location>
</feature>
<organism evidence="4 5">
    <name type="scientific">Novilysobacter selenitireducens</name>
    <dbReference type="NCBI Taxonomy" id="2872639"/>
    <lineage>
        <taxon>Bacteria</taxon>
        <taxon>Pseudomonadati</taxon>
        <taxon>Pseudomonadota</taxon>
        <taxon>Gammaproteobacteria</taxon>
        <taxon>Lysobacterales</taxon>
        <taxon>Lysobacteraceae</taxon>
        <taxon>Novilysobacter</taxon>
    </lineage>
</organism>
<dbReference type="PANTHER" id="PTHR36927:SF3">
    <property type="entry name" value="GLUCANS BIOSYNTHESIS PROTEIN C"/>
    <property type="match status" value="1"/>
</dbReference>
<gene>
    <name evidence="4" type="ORF">K6753_01965</name>
</gene>
<evidence type="ECO:0000256" key="1">
    <source>
        <dbReference type="SAM" id="MobiDB-lite"/>
    </source>
</evidence>
<sequence>MPTSPPFSATSADPPRRHDIDALRVLAFGLLILYHVGMFYVADWGWHVKSGYLSEWLQWPMRVVNQWRMPLLFLISGMAAHFLLRRTTPGAFARGRIHRLLLPLAFGMAVVVPPQAYVQALSNGAFEGGYLDFVVHYFTFQPWPAGAFDGSHVGITWNHLWYLPYLLVYSLLLVALLPVLRSRAGLAFQRRIQGLRGLRLWVLPAIPLTLATWALSGAFPTTHDLVTDWHTHAQSLAMFLVGYWIGTDSGLWAELRRLRWVWLAAAVATFTAYAVLMHTTEPVPSFDRAMYDFAQRLNQWTWLLLVLGWGHHLLNRPFRWLPWATSSVYPWYVLHQTITVVAGFWLARLSLGPVVEPVLLVAVTAGGCVLLTDAVIRRSRLLRPLFGMPAVVAGHRAKENRTGAEDAGPVETGIAAGRGA</sequence>
<evidence type="ECO:0000256" key="2">
    <source>
        <dbReference type="SAM" id="Phobius"/>
    </source>
</evidence>
<keyword evidence="2" id="KW-1133">Transmembrane helix</keyword>
<feature type="transmembrane region" description="Helical" evidence="2">
    <location>
        <begin position="200"/>
        <end position="219"/>
    </location>
</feature>
<dbReference type="PANTHER" id="PTHR36927">
    <property type="entry name" value="BLR4337 PROTEIN"/>
    <property type="match status" value="1"/>
</dbReference>